<dbReference type="EMBL" id="MU167242">
    <property type="protein sequence ID" value="KAG0147945.1"/>
    <property type="molecule type" value="Genomic_DNA"/>
</dbReference>
<evidence type="ECO:0000313" key="1">
    <source>
        <dbReference type="EMBL" id="KAG0147945.1"/>
    </source>
</evidence>
<comment type="caution">
    <text evidence="1">The sequence shown here is derived from an EMBL/GenBank/DDBJ whole genome shotgun (WGS) entry which is preliminary data.</text>
</comment>
<accession>A0A9P6NJ41</accession>
<sequence>MQTSGVDLNRILDPSSREYRCVRKARAMLAAIRMTAGSEEAEEVYTGMQLMVFYDMVGMLSTDIYSHTYQRVLGQSNPAGFLG</sequence>
<organism evidence="1 2">
    <name type="scientific">Cronartium quercuum f. sp. fusiforme G11</name>
    <dbReference type="NCBI Taxonomy" id="708437"/>
    <lineage>
        <taxon>Eukaryota</taxon>
        <taxon>Fungi</taxon>
        <taxon>Dikarya</taxon>
        <taxon>Basidiomycota</taxon>
        <taxon>Pucciniomycotina</taxon>
        <taxon>Pucciniomycetes</taxon>
        <taxon>Pucciniales</taxon>
        <taxon>Coleosporiaceae</taxon>
        <taxon>Cronartium</taxon>
    </lineage>
</organism>
<feature type="non-terminal residue" evidence="1">
    <location>
        <position position="83"/>
    </location>
</feature>
<keyword evidence="2" id="KW-1185">Reference proteome</keyword>
<evidence type="ECO:0000313" key="2">
    <source>
        <dbReference type="Proteomes" id="UP000886653"/>
    </source>
</evidence>
<dbReference type="OrthoDB" id="2504776at2759"/>
<dbReference type="Proteomes" id="UP000886653">
    <property type="component" value="Unassembled WGS sequence"/>
</dbReference>
<gene>
    <name evidence="1" type="ORF">CROQUDRAFT_42063</name>
</gene>
<reference evidence="1" key="1">
    <citation type="submission" date="2013-11" db="EMBL/GenBank/DDBJ databases">
        <title>Genome sequence of the fusiform rust pathogen reveals effectors for host alternation and coevolution with pine.</title>
        <authorList>
            <consortium name="DOE Joint Genome Institute"/>
            <person name="Smith K."/>
            <person name="Pendleton A."/>
            <person name="Kubisiak T."/>
            <person name="Anderson C."/>
            <person name="Salamov A."/>
            <person name="Aerts A."/>
            <person name="Riley R."/>
            <person name="Clum A."/>
            <person name="Lindquist E."/>
            <person name="Ence D."/>
            <person name="Campbell M."/>
            <person name="Kronenberg Z."/>
            <person name="Feau N."/>
            <person name="Dhillon B."/>
            <person name="Hamelin R."/>
            <person name="Burleigh J."/>
            <person name="Smith J."/>
            <person name="Yandell M."/>
            <person name="Nelson C."/>
            <person name="Grigoriev I."/>
            <person name="Davis J."/>
        </authorList>
    </citation>
    <scope>NUCLEOTIDE SEQUENCE</scope>
    <source>
        <strain evidence="1">G11</strain>
    </source>
</reference>
<dbReference type="AlphaFoldDB" id="A0A9P6NJ41"/>
<name>A0A9P6NJ41_9BASI</name>
<protein>
    <submittedName>
        <fullName evidence="1">Uncharacterized protein</fullName>
    </submittedName>
</protein>
<proteinExistence type="predicted"/>